<name>A0A022PC92_9GAMM</name>
<dbReference type="Proteomes" id="UP000023464">
    <property type="component" value="Unassembled WGS sequence"/>
</dbReference>
<protein>
    <recommendedName>
        <fullName evidence="3">DUF4238 domain-containing protein</fullName>
    </recommendedName>
</protein>
<dbReference type="EMBL" id="JFGV01000092">
    <property type="protein sequence ID" value="EYU13351.1"/>
    <property type="molecule type" value="Genomic_DNA"/>
</dbReference>
<evidence type="ECO:0000313" key="1">
    <source>
        <dbReference type="EMBL" id="EYU13351.1"/>
    </source>
</evidence>
<organism evidence="1 2">
    <name type="scientific">Photorhabdus aegyptia</name>
    <dbReference type="NCBI Taxonomy" id="2805098"/>
    <lineage>
        <taxon>Bacteria</taxon>
        <taxon>Pseudomonadati</taxon>
        <taxon>Pseudomonadota</taxon>
        <taxon>Gammaproteobacteria</taxon>
        <taxon>Enterobacterales</taxon>
        <taxon>Morganellaceae</taxon>
        <taxon>Photorhabdus</taxon>
    </lineage>
</organism>
<dbReference type="Pfam" id="PF14022">
    <property type="entry name" value="DUF4238"/>
    <property type="match status" value="1"/>
</dbReference>
<sequence>MAKARSMTTDVLKQHTVPRFLLDNFGMTGKGKRKRFYAFDKTADKVFQVSILDATTRNRFYNVDDHPDKISLEPLLGIYESDAAPVINTLLQHRDIQRLTANERYILAIFVAIQRARSYSVQLQISHLIDTLTDKLKGMDSTAEQIEQTPGGPPSIGTRHLFLRTLLDQRQEADMLLQKDWYLYETDDEHPFYISDNPVTFYNSNNFGHYGNIGFGVKGIQIHLPLSSTLTLAMLCPSIREDFIKKKRDVEFMVAQAPPRKAFLLTLIRSL</sequence>
<reference evidence="1 2" key="1">
    <citation type="submission" date="2014-03" db="EMBL/GenBank/DDBJ databases">
        <title>Draft Genome of Photorhabdus luminescens BA1, an Egyptian Isolate.</title>
        <authorList>
            <person name="Ghazal S."/>
            <person name="Hurst S.G.IV."/>
            <person name="Morris K."/>
            <person name="Thomas K."/>
            <person name="Tisa L.S."/>
        </authorList>
    </citation>
    <scope>NUCLEOTIDE SEQUENCE [LARGE SCALE GENOMIC DNA]</scope>
    <source>
        <strain evidence="1 2">BA1</strain>
    </source>
</reference>
<dbReference type="PATRIC" id="fig|1393736.3.peg.4254"/>
<dbReference type="RefSeq" id="WP_235201185.1">
    <property type="nucleotide sequence ID" value="NZ_CAWLTM010000023.1"/>
</dbReference>
<dbReference type="AlphaFoldDB" id="A0A022PC92"/>
<evidence type="ECO:0000313" key="2">
    <source>
        <dbReference type="Proteomes" id="UP000023464"/>
    </source>
</evidence>
<gene>
    <name evidence="1" type="ORF">BA1DRAFT_04176</name>
</gene>
<proteinExistence type="predicted"/>
<keyword evidence="2" id="KW-1185">Reference proteome</keyword>
<evidence type="ECO:0008006" key="3">
    <source>
        <dbReference type="Google" id="ProtNLM"/>
    </source>
</evidence>
<dbReference type="InterPro" id="IPR025332">
    <property type="entry name" value="DUF4238"/>
</dbReference>
<comment type="caution">
    <text evidence="1">The sequence shown here is derived from an EMBL/GenBank/DDBJ whole genome shotgun (WGS) entry which is preliminary data.</text>
</comment>
<accession>A0A022PC92</accession>